<dbReference type="EMBL" id="CP021416">
    <property type="protein sequence ID" value="ARU49522.1"/>
    <property type="molecule type" value="Genomic_DNA"/>
</dbReference>
<feature type="transmembrane region" description="Helical" evidence="1">
    <location>
        <begin position="205"/>
        <end position="222"/>
    </location>
</feature>
<keyword evidence="1" id="KW-1133">Transmembrane helix</keyword>
<organism evidence="2 3">
    <name type="scientific">Sulfurospirillum diekertiae</name>
    <dbReference type="NCBI Taxonomy" id="1854492"/>
    <lineage>
        <taxon>Bacteria</taxon>
        <taxon>Pseudomonadati</taxon>
        <taxon>Campylobacterota</taxon>
        <taxon>Epsilonproteobacteria</taxon>
        <taxon>Campylobacterales</taxon>
        <taxon>Sulfurospirillaceae</taxon>
        <taxon>Sulfurospirillum</taxon>
    </lineage>
</organism>
<keyword evidence="1" id="KW-0472">Membrane</keyword>
<evidence type="ECO:0000313" key="3">
    <source>
        <dbReference type="Proteomes" id="UP000196005"/>
    </source>
</evidence>
<dbReference type="AlphaFoldDB" id="A0A1Y0HN41"/>
<gene>
    <name evidence="2" type="ORF">Sdiek1_2372</name>
</gene>
<feature type="transmembrane region" description="Helical" evidence="1">
    <location>
        <begin position="144"/>
        <end position="162"/>
    </location>
</feature>
<dbReference type="OrthoDB" id="233497at2"/>
<evidence type="ECO:0008006" key="4">
    <source>
        <dbReference type="Google" id="ProtNLM"/>
    </source>
</evidence>
<sequence length="230" mass="26724">MKIKLFSSEFISIMYFFIVLTLIAYYVEVYLCGNYFWTFWPANYWGIPNIYSNFSFTPILGGNERGWDGQFYYYISNDLLGIGDTYNHVDSPSYRWQRIGLPIFSKFLSLLMFSNIVLPIHFILANILITSVGFYFLIQYYRELGINPFIGLLWAFSLGVLITLTNGLPDAAADALCLIAFISYLKNNKVMYMLFMSFAVLTREGYVVVAFVIFCVEFFSLIKDKYLSKK</sequence>
<dbReference type="KEGG" id="suls:Sdiek1_2372"/>
<dbReference type="Proteomes" id="UP000196005">
    <property type="component" value="Chromosome"/>
</dbReference>
<reference evidence="3" key="1">
    <citation type="submission" date="2017-05" db="EMBL/GenBank/DDBJ databases">
        <title>Dechlorination kinetics govern the competition between two new strains of the genus Sulfurospirillum.</title>
        <authorList>
            <person name="Buttet G.F."/>
            <person name="Murray A.M."/>
            <person name="Goris T."/>
            <person name="Burion M."/>
            <person name="Lin B."/>
            <person name="Rolle M."/>
            <person name="Maillard J."/>
        </authorList>
    </citation>
    <scope>NUCLEOTIDE SEQUENCE [LARGE SCALE GENOMIC DNA]</scope>
    <source>
        <strain evidence="3">SL2-1</strain>
    </source>
</reference>
<protein>
    <recommendedName>
        <fullName evidence="4">Glycosyltransferase RgtA/B/C/D-like domain-containing protein</fullName>
    </recommendedName>
</protein>
<proteinExistence type="predicted"/>
<accession>A0A1Y0HN41</accession>
<evidence type="ECO:0000256" key="1">
    <source>
        <dbReference type="SAM" id="Phobius"/>
    </source>
</evidence>
<keyword evidence="1" id="KW-0812">Transmembrane</keyword>
<keyword evidence="3" id="KW-1185">Reference proteome</keyword>
<name>A0A1Y0HN41_9BACT</name>
<feature type="transmembrane region" description="Helical" evidence="1">
    <location>
        <begin position="12"/>
        <end position="37"/>
    </location>
</feature>
<evidence type="ECO:0000313" key="2">
    <source>
        <dbReference type="EMBL" id="ARU49522.1"/>
    </source>
</evidence>
<dbReference type="RefSeq" id="WP_087439261.1">
    <property type="nucleotide sequence ID" value="NZ_CP021416.1"/>
</dbReference>
<feature type="transmembrane region" description="Helical" evidence="1">
    <location>
        <begin position="116"/>
        <end position="137"/>
    </location>
</feature>